<protein>
    <submittedName>
        <fullName evidence="1">Uncharacterized protein</fullName>
    </submittedName>
</protein>
<gene>
    <name evidence="1" type="ORF">METZ01_LOCUS403689</name>
</gene>
<organism evidence="1">
    <name type="scientific">marine metagenome</name>
    <dbReference type="NCBI Taxonomy" id="408172"/>
    <lineage>
        <taxon>unclassified sequences</taxon>
        <taxon>metagenomes</taxon>
        <taxon>ecological metagenomes</taxon>
    </lineage>
</organism>
<proteinExistence type="predicted"/>
<dbReference type="AlphaFoldDB" id="A0A382VXS6"/>
<dbReference type="EMBL" id="UINC01155145">
    <property type="protein sequence ID" value="SVD50835.1"/>
    <property type="molecule type" value="Genomic_DNA"/>
</dbReference>
<name>A0A382VXS6_9ZZZZ</name>
<evidence type="ECO:0000313" key="1">
    <source>
        <dbReference type="EMBL" id="SVD50835.1"/>
    </source>
</evidence>
<accession>A0A382VXS6</accession>
<reference evidence="1" key="1">
    <citation type="submission" date="2018-05" db="EMBL/GenBank/DDBJ databases">
        <authorList>
            <person name="Lanie J.A."/>
            <person name="Ng W.-L."/>
            <person name="Kazmierczak K.M."/>
            <person name="Andrzejewski T.M."/>
            <person name="Davidsen T.M."/>
            <person name="Wayne K.J."/>
            <person name="Tettelin H."/>
            <person name="Glass J.I."/>
            <person name="Rusch D."/>
            <person name="Podicherti R."/>
            <person name="Tsui H.-C.T."/>
            <person name="Winkler M.E."/>
        </authorList>
    </citation>
    <scope>NUCLEOTIDE SEQUENCE</scope>
</reference>
<sequence length="54" mass="6058">MINFLKLVKSWFENLKTVQKTKDDSKVLPSIHKVVTGVFPGSVLRLKPGFEGLS</sequence>